<proteinExistence type="predicted"/>
<accession>U9SYQ0</accession>
<sequence length="386" mass="45881">MNIIINGEIQLKINVPSDIVVEWIPFNQFINIKEIERVDDNTTTIYSAFWNNGPLHYDTNIKEWIRNPNIKVALKCFNGLQDIIDELLSKAEKYDRLHELYGISQNPDTEEYIIVQDKYCKNCGEKYTNESIKWCRPCHINYFENEWTSENKIIDDIILEMQLKIDSYNDKIVEWIPYTQFINIEEIGKIDDNTATIYSALLSNGSLFYNKYKKKWMKDSNLKVTLKCFNDSQNIIDKLLNETKSYYTCYGISQNPNTKEYIIVLRYGIFDYELYQKYLINYLKNNSIKWTSGNEKIDIFIQKMQLSDNIYNNNTCEWISYSQFVNIKEIEKNDLLIIHSAIWNDSPSYYNPIKEEITRKPKKVTLITLNYLNKSQNMIDDFLNKV</sequence>
<dbReference type="AlphaFoldDB" id="U9SYQ0"/>
<name>U9SYQ0_RHIID</name>
<dbReference type="HOGENOM" id="CLU_000288_7_8_1"/>
<gene>
    <name evidence="1" type="ORF">GLOINDRAFT_7913</name>
</gene>
<organism evidence="1">
    <name type="scientific">Rhizophagus irregularis (strain DAOM 181602 / DAOM 197198 / MUCL 43194)</name>
    <name type="common">Arbuscular mycorrhizal fungus</name>
    <name type="synonym">Glomus intraradices</name>
    <dbReference type="NCBI Taxonomy" id="747089"/>
    <lineage>
        <taxon>Eukaryota</taxon>
        <taxon>Fungi</taxon>
        <taxon>Fungi incertae sedis</taxon>
        <taxon>Mucoromycota</taxon>
        <taxon>Glomeromycotina</taxon>
        <taxon>Glomeromycetes</taxon>
        <taxon>Glomerales</taxon>
        <taxon>Glomeraceae</taxon>
        <taxon>Rhizophagus</taxon>
    </lineage>
</organism>
<dbReference type="eggNOG" id="ENOG502RVHS">
    <property type="taxonomic scope" value="Eukaryota"/>
</dbReference>
<protein>
    <submittedName>
        <fullName evidence="1">Uncharacterized protein</fullName>
    </submittedName>
</protein>
<reference evidence="1" key="1">
    <citation type="submission" date="2013-07" db="EMBL/GenBank/DDBJ databases">
        <title>The genome of an arbuscular mycorrhizal fungus provides insights into the evolution of the oldest plant symbiosis.</title>
        <authorList>
            <consortium name="DOE Joint Genome Institute"/>
            <person name="Tisserant E."/>
            <person name="Malbreil M."/>
            <person name="Kuo A."/>
            <person name="Kohler A."/>
            <person name="Symeonidi A."/>
            <person name="Balestrini R."/>
            <person name="Charron P."/>
            <person name="Duensing N."/>
            <person name="Frei-dit-Frey N."/>
            <person name="Gianinazzi-Pearson V."/>
            <person name="Gilbert B."/>
            <person name="Handa Y."/>
            <person name="Hijri M."/>
            <person name="Kaul R."/>
            <person name="Kawaguchi M."/>
            <person name="Krajinski F."/>
            <person name="Lammers P."/>
            <person name="Lapierre D."/>
            <person name="Masclaux F.G."/>
            <person name="Murat C."/>
            <person name="Morin E."/>
            <person name="Ndikumana S."/>
            <person name="Pagni M."/>
            <person name="Petitpierre D."/>
            <person name="Requena N."/>
            <person name="Rosikiewicz P."/>
            <person name="Riley R."/>
            <person name="Saito K."/>
            <person name="San Clemente H."/>
            <person name="Shapiro H."/>
            <person name="van Tuinen D."/>
            <person name="Becard G."/>
            <person name="Bonfante P."/>
            <person name="Paszkowski U."/>
            <person name="Shachar-Hill Y."/>
            <person name="Young J.P."/>
            <person name="Sanders I.R."/>
            <person name="Henrissat B."/>
            <person name="Rensing S.A."/>
            <person name="Grigoriev I.V."/>
            <person name="Corradi N."/>
            <person name="Roux C."/>
            <person name="Martin F."/>
        </authorList>
    </citation>
    <scope>NUCLEOTIDE SEQUENCE</scope>
    <source>
        <strain evidence="1">DAOM 197198</strain>
    </source>
</reference>
<dbReference type="EMBL" id="KI296782">
    <property type="protein sequence ID" value="ESA01044.1"/>
    <property type="molecule type" value="Genomic_DNA"/>
</dbReference>
<evidence type="ECO:0000313" key="1">
    <source>
        <dbReference type="EMBL" id="ESA01044.1"/>
    </source>
</evidence>